<feature type="region of interest" description="Disordered" evidence="3">
    <location>
        <begin position="54"/>
        <end position="84"/>
    </location>
</feature>
<dbReference type="Pfam" id="PF02223">
    <property type="entry name" value="Thymidylate_kin"/>
    <property type="match status" value="1"/>
</dbReference>
<feature type="domain" description="Thymidylate kinase-like" evidence="4">
    <location>
        <begin position="408"/>
        <end position="478"/>
    </location>
</feature>
<dbReference type="AlphaFoldDB" id="A0A1R1PBP6"/>
<dbReference type="GO" id="GO:0005829">
    <property type="term" value="C:cytosol"/>
    <property type="evidence" value="ECO:0007669"/>
    <property type="project" value="TreeGrafter"/>
</dbReference>
<evidence type="ECO:0000256" key="1">
    <source>
        <dbReference type="ARBA" id="ARBA00009776"/>
    </source>
</evidence>
<dbReference type="GO" id="GO:0004550">
    <property type="term" value="F:nucleoside diphosphate kinase activity"/>
    <property type="evidence" value="ECO:0007669"/>
    <property type="project" value="TreeGrafter"/>
</dbReference>
<dbReference type="InterPro" id="IPR027417">
    <property type="entry name" value="P-loop_NTPase"/>
</dbReference>
<feature type="region of interest" description="Disordered" evidence="3">
    <location>
        <begin position="246"/>
        <end position="276"/>
    </location>
</feature>
<keyword evidence="5" id="KW-0808">Transferase</keyword>
<feature type="region of interest" description="Disordered" evidence="3">
    <location>
        <begin position="317"/>
        <end position="346"/>
    </location>
</feature>
<proteinExistence type="inferred from homology"/>
<dbReference type="PANTHER" id="PTHR10344:SF1">
    <property type="entry name" value="THYMIDYLATE KINASE"/>
    <property type="match status" value="1"/>
</dbReference>
<dbReference type="InterPro" id="IPR039430">
    <property type="entry name" value="Thymidylate_kin-like_dom"/>
</dbReference>
<dbReference type="GO" id="GO:0006233">
    <property type="term" value="P:dTDP biosynthetic process"/>
    <property type="evidence" value="ECO:0007669"/>
    <property type="project" value="TreeGrafter"/>
</dbReference>
<dbReference type="GO" id="GO:0006227">
    <property type="term" value="P:dUDP biosynthetic process"/>
    <property type="evidence" value="ECO:0007669"/>
    <property type="project" value="TreeGrafter"/>
</dbReference>
<accession>A0A1R1PBP6</accession>
<dbReference type="OrthoDB" id="425602at2759"/>
<evidence type="ECO:0000313" key="6">
    <source>
        <dbReference type="Proteomes" id="UP000188320"/>
    </source>
</evidence>
<evidence type="ECO:0000259" key="4">
    <source>
        <dbReference type="Pfam" id="PF02223"/>
    </source>
</evidence>
<reference evidence="6" key="1">
    <citation type="submission" date="2017-01" db="EMBL/GenBank/DDBJ databases">
        <authorList>
            <person name="Wang Y."/>
            <person name="White M."/>
            <person name="Kvist S."/>
            <person name="Moncalvo J.-M."/>
        </authorList>
    </citation>
    <scope>NUCLEOTIDE SEQUENCE [LARGE SCALE GENOMIC DNA]</scope>
    <source>
        <strain evidence="6">COL-18-3</strain>
    </source>
</reference>
<gene>
    <name evidence="5" type="ORF">AX774_g8216</name>
</gene>
<feature type="compositionally biased region" description="Pro residues" evidence="3">
    <location>
        <begin position="253"/>
        <end position="263"/>
    </location>
</feature>
<name>A0A1R1PBP6_ZANCU</name>
<dbReference type="SUPFAM" id="SSF52540">
    <property type="entry name" value="P-loop containing nucleoside triphosphate hydrolases"/>
    <property type="match status" value="1"/>
</dbReference>
<dbReference type="GO" id="GO:0006235">
    <property type="term" value="P:dTTP biosynthetic process"/>
    <property type="evidence" value="ECO:0007669"/>
    <property type="project" value="TreeGrafter"/>
</dbReference>
<evidence type="ECO:0000313" key="5">
    <source>
        <dbReference type="EMBL" id="OMH78397.1"/>
    </source>
</evidence>
<comment type="caution">
    <text evidence="5">The sequence shown here is derived from an EMBL/GenBank/DDBJ whole genome shotgun (WGS) entry which is preliminary data.</text>
</comment>
<dbReference type="GO" id="GO:0005739">
    <property type="term" value="C:mitochondrion"/>
    <property type="evidence" value="ECO:0007669"/>
    <property type="project" value="TreeGrafter"/>
</dbReference>
<dbReference type="Gene3D" id="3.40.50.300">
    <property type="entry name" value="P-loop containing nucleotide triphosphate hydrolases"/>
    <property type="match status" value="1"/>
</dbReference>
<feature type="coiled-coil region" evidence="2">
    <location>
        <begin position="92"/>
        <end position="119"/>
    </location>
</feature>
<dbReference type="GO" id="GO:0005634">
    <property type="term" value="C:nucleus"/>
    <property type="evidence" value="ECO:0007669"/>
    <property type="project" value="TreeGrafter"/>
</dbReference>
<dbReference type="GO" id="GO:0004798">
    <property type="term" value="F:dTMP kinase activity"/>
    <property type="evidence" value="ECO:0007669"/>
    <property type="project" value="TreeGrafter"/>
</dbReference>
<dbReference type="Proteomes" id="UP000188320">
    <property type="component" value="Unassembled WGS sequence"/>
</dbReference>
<comment type="similarity">
    <text evidence="1">Belongs to the thymidylate kinase family.</text>
</comment>
<protein>
    <submittedName>
        <fullName evidence="5">Thymidylate kinase</fullName>
    </submittedName>
</protein>
<sequence length="538" mass="58378">MNEGCVKLLQVFFELENEEDMQRALNLYKRTDDISDATRMRLNKPVLKLKSEFLPKSEESLSSTPNPPPQPTTVAKSQVEPASQPVLGDSYADKLKAEIMQIQNQIQQLQLQHQQQTIDSNNEFELAMQALQKPAAHFGPSADTFASPSPPPTFSVNNAVTSSMFNPQPSVNTNNITPAAVSDFFSPSPPLPTTFSSIPTSIPTSKPSITTNTTNDLSFFDPFAIKSVPSSKPSLSATAPLISNNPTFATDLFPPPPPPPPPSSSSTNPFHLHPTPIAKSSTTSNFGFASYTAASTPAPLPLQHSLTSSSTISSSNPFASSLYSQPQAPSQPQSQTQNTFTFSSATTTTHPSFSSINSAHHSTNPFLFPSSSNNNINSSANPVPNPVGISNFKNANSANTSNFADFTGLDYSWCKSPDVGLLMPDLTFFLNIDPAASSLRAGFGAERYENVEFQSRVYNTFLTHFFPPPKQTITSTNTNDSKHCDKNNNINNNYDNRVVLDAELPVDHLHVSVLDSCLSLLNNPASSLYSSTEYSYFK</sequence>
<keyword evidence="5" id="KW-0418">Kinase</keyword>
<dbReference type="PANTHER" id="PTHR10344">
    <property type="entry name" value="THYMIDYLATE KINASE"/>
    <property type="match status" value="1"/>
</dbReference>
<evidence type="ECO:0000256" key="2">
    <source>
        <dbReference type="SAM" id="Coils"/>
    </source>
</evidence>
<dbReference type="EMBL" id="LSSK01001941">
    <property type="protein sequence ID" value="OMH78397.1"/>
    <property type="molecule type" value="Genomic_DNA"/>
</dbReference>
<organism evidence="5 6">
    <name type="scientific">Zancudomyces culisetae</name>
    <name type="common">Gut fungus</name>
    <name type="synonym">Smittium culisetae</name>
    <dbReference type="NCBI Taxonomy" id="1213189"/>
    <lineage>
        <taxon>Eukaryota</taxon>
        <taxon>Fungi</taxon>
        <taxon>Fungi incertae sedis</taxon>
        <taxon>Zoopagomycota</taxon>
        <taxon>Kickxellomycotina</taxon>
        <taxon>Harpellomycetes</taxon>
        <taxon>Harpellales</taxon>
        <taxon>Legeriomycetaceae</taxon>
        <taxon>Zancudomyces</taxon>
    </lineage>
</organism>
<keyword evidence="6" id="KW-1185">Reference proteome</keyword>
<keyword evidence="2" id="KW-0175">Coiled coil</keyword>
<evidence type="ECO:0000256" key="3">
    <source>
        <dbReference type="SAM" id="MobiDB-lite"/>
    </source>
</evidence>